<dbReference type="Proteomes" id="UP000499080">
    <property type="component" value="Unassembled WGS sequence"/>
</dbReference>
<name>A0A4Y2KN24_ARAVE</name>
<sequence length="78" mass="9193">MEEEGGELRKKEEGLVPARPLGPLEAKIRSLRKFWGAFDRAIHPRLDYLLFIWSPDLDYLLFIWSPDLDHLLSIWSLD</sequence>
<organism evidence="1 2">
    <name type="scientific">Araneus ventricosus</name>
    <name type="common">Orbweaver spider</name>
    <name type="synonym">Epeira ventricosa</name>
    <dbReference type="NCBI Taxonomy" id="182803"/>
    <lineage>
        <taxon>Eukaryota</taxon>
        <taxon>Metazoa</taxon>
        <taxon>Ecdysozoa</taxon>
        <taxon>Arthropoda</taxon>
        <taxon>Chelicerata</taxon>
        <taxon>Arachnida</taxon>
        <taxon>Araneae</taxon>
        <taxon>Araneomorphae</taxon>
        <taxon>Entelegynae</taxon>
        <taxon>Araneoidea</taxon>
        <taxon>Araneidae</taxon>
        <taxon>Araneus</taxon>
    </lineage>
</organism>
<evidence type="ECO:0000313" key="1">
    <source>
        <dbReference type="EMBL" id="GBN02823.1"/>
    </source>
</evidence>
<evidence type="ECO:0000313" key="2">
    <source>
        <dbReference type="Proteomes" id="UP000499080"/>
    </source>
</evidence>
<reference evidence="1 2" key="1">
    <citation type="journal article" date="2019" name="Sci. Rep.">
        <title>Orb-weaving spider Araneus ventricosus genome elucidates the spidroin gene catalogue.</title>
        <authorList>
            <person name="Kono N."/>
            <person name="Nakamura H."/>
            <person name="Ohtoshi R."/>
            <person name="Moran D.A.P."/>
            <person name="Shinohara A."/>
            <person name="Yoshida Y."/>
            <person name="Fujiwara M."/>
            <person name="Mori M."/>
            <person name="Tomita M."/>
            <person name="Arakawa K."/>
        </authorList>
    </citation>
    <scope>NUCLEOTIDE SEQUENCE [LARGE SCALE GENOMIC DNA]</scope>
</reference>
<gene>
    <name evidence="1" type="ORF">AVEN_197140_1</name>
</gene>
<keyword evidence="2" id="KW-1185">Reference proteome</keyword>
<dbReference type="AlphaFoldDB" id="A0A4Y2KN24"/>
<protein>
    <submittedName>
        <fullName evidence="1">Uncharacterized protein</fullName>
    </submittedName>
</protein>
<proteinExistence type="predicted"/>
<comment type="caution">
    <text evidence="1">The sequence shown here is derived from an EMBL/GenBank/DDBJ whole genome shotgun (WGS) entry which is preliminary data.</text>
</comment>
<dbReference type="EMBL" id="BGPR01115053">
    <property type="protein sequence ID" value="GBN02823.1"/>
    <property type="molecule type" value="Genomic_DNA"/>
</dbReference>
<accession>A0A4Y2KN24</accession>